<keyword evidence="1" id="KW-0812">Transmembrane</keyword>
<dbReference type="OrthoDB" id="1748037at2759"/>
<sequence>TTPRKYIKAYVPLVRCVPCLQALLNNTNPQCQTKPFPPFPNSVPLLGPFWLLAWASLSLIYRSLYLCFDFSLKASLSFIKMLVRGQFWQVGFFHKVMFLVLFLSLLVFGEKGLADEESSSTTSLVVVVDKLKEYSPGLYGKQLKRSLRQSFDALFSSKRKVPNASDPLHNR</sequence>
<keyword evidence="3" id="KW-1185">Reference proteome</keyword>
<dbReference type="Proteomes" id="UP000237105">
    <property type="component" value="Unassembled WGS sequence"/>
</dbReference>
<dbReference type="EMBL" id="JXTB01000197">
    <property type="protein sequence ID" value="PON54226.1"/>
    <property type="molecule type" value="Genomic_DNA"/>
</dbReference>
<feature type="transmembrane region" description="Helical" evidence="1">
    <location>
        <begin position="87"/>
        <end position="108"/>
    </location>
</feature>
<feature type="non-terminal residue" evidence="2">
    <location>
        <position position="1"/>
    </location>
</feature>
<dbReference type="AlphaFoldDB" id="A0A2P5BZN6"/>
<evidence type="ECO:0000256" key="1">
    <source>
        <dbReference type="SAM" id="Phobius"/>
    </source>
</evidence>
<protein>
    <submittedName>
        <fullName evidence="2">Uncharacterized protein</fullName>
    </submittedName>
</protein>
<evidence type="ECO:0000313" key="2">
    <source>
        <dbReference type="EMBL" id="PON54226.1"/>
    </source>
</evidence>
<feature type="transmembrane region" description="Helical" evidence="1">
    <location>
        <begin position="45"/>
        <end position="66"/>
    </location>
</feature>
<gene>
    <name evidence="2" type="ORF">PanWU01x14_196160</name>
</gene>
<name>A0A2P5BZN6_PARAD</name>
<evidence type="ECO:0000313" key="3">
    <source>
        <dbReference type="Proteomes" id="UP000237105"/>
    </source>
</evidence>
<keyword evidence="1" id="KW-1133">Transmembrane helix</keyword>
<organism evidence="2 3">
    <name type="scientific">Parasponia andersonii</name>
    <name type="common">Sponia andersonii</name>
    <dbReference type="NCBI Taxonomy" id="3476"/>
    <lineage>
        <taxon>Eukaryota</taxon>
        <taxon>Viridiplantae</taxon>
        <taxon>Streptophyta</taxon>
        <taxon>Embryophyta</taxon>
        <taxon>Tracheophyta</taxon>
        <taxon>Spermatophyta</taxon>
        <taxon>Magnoliopsida</taxon>
        <taxon>eudicotyledons</taxon>
        <taxon>Gunneridae</taxon>
        <taxon>Pentapetalae</taxon>
        <taxon>rosids</taxon>
        <taxon>fabids</taxon>
        <taxon>Rosales</taxon>
        <taxon>Cannabaceae</taxon>
        <taxon>Parasponia</taxon>
    </lineage>
</organism>
<keyword evidence="1" id="KW-0472">Membrane</keyword>
<reference evidence="3" key="1">
    <citation type="submission" date="2016-06" db="EMBL/GenBank/DDBJ databases">
        <title>Parallel loss of symbiosis genes in relatives of nitrogen-fixing non-legume Parasponia.</title>
        <authorList>
            <person name="Van Velzen R."/>
            <person name="Holmer R."/>
            <person name="Bu F."/>
            <person name="Rutten L."/>
            <person name="Van Zeijl A."/>
            <person name="Liu W."/>
            <person name="Santuari L."/>
            <person name="Cao Q."/>
            <person name="Sharma T."/>
            <person name="Shen D."/>
            <person name="Roswanjaya Y."/>
            <person name="Wardhani T."/>
            <person name="Kalhor M.S."/>
            <person name="Jansen J."/>
            <person name="Van den Hoogen J."/>
            <person name="Gungor B."/>
            <person name="Hartog M."/>
            <person name="Hontelez J."/>
            <person name="Verver J."/>
            <person name="Yang W.-C."/>
            <person name="Schijlen E."/>
            <person name="Repin R."/>
            <person name="Schilthuizen M."/>
            <person name="Schranz E."/>
            <person name="Heidstra R."/>
            <person name="Miyata K."/>
            <person name="Fedorova E."/>
            <person name="Kohlen W."/>
            <person name="Bisseling T."/>
            <person name="Smit S."/>
            <person name="Geurts R."/>
        </authorList>
    </citation>
    <scope>NUCLEOTIDE SEQUENCE [LARGE SCALE GENOMIC DNA]</scope>
    <source>
        <strain evidence="3">cv. WU1-14</strain>
    </source>
</reference>
<comment type="caution">
    <text evidence="2">The sequence shown here is derived from an EMBL/GenBank/DDBJ whole genome shotgun (WGS) entry which is preliminary data.</text>
</comment>
<proteinExistence type="predicted"/>
<accession>A0A2P5BZN6</accession>